<dbReference type="SFLD" id="SFLDS00003">
    <property type="entry name" value="Haloacid_Dehalogenase"/>
    <property type="match status" value="1"/>
</dbReference>
<dbReference type="InterPro" id="IPR006439">
    <property type="entry name" value="HAD-SF_hydro_IA"/>
</dbReference>
<dbReference type="PANTHER" id="PTHR43481:SF4">
    <property type="entry name" value="GLYCEROL-1-PHOSPHATE PHOSPHOHYDROLASE 1-RELATED"/>
    <property type="match status" value="1"/>
</dbReference>
<protein>
    <submittedName>
        <fullName evidence="1">HAD-IA family hydrolase</fullName>
    </submittedName>
</protein>
<organism evidence="1 2">
    <name type="scientific">Mesorhizobium captivum</name>
    <dbReference type="NCBI Taxonomy" id="3072319"/>
    <lineage>
        <taxon>Bacteria</taxon>
        <taxon>Pseudomonadati</taxon>
        <taxon>Pseudomonadota</taxon>
        <taxon>Alphaproteobacteria</taxon>
        <taxon>Hyphomicrobiales</taxon>
        <taxon>Phyllobacteriaceae</taxon>
        <taxon>Mesorhizobium</taxon>
    </lineage>
</organism>
<dbReference type="SFLD" id="SFLDG01129">
    <property type="entry name" value="C1.5:_HAD__Beta-PGM__Phosphata"/>
    <property type="match status" value="1"/>
</dbReference>
<reference evidence="1 2" key="1">
    <citation type="submission" date="2023-08" db="EMBL/GenBank/DDBJ databases">
        <title>Implementing the SeqCode for naming new Mesorhizobium species isolated from Vachellia karroo root nodules.</title>
        <authorList>
            <person name="Van Lill M."/>
        </authorList>
    </citation>
    <scope>NUCLEOTIDE SEQUENCE [LARGE SCALE GENOMIC DNA]</scope>
    <source>
        <strain evidence="1 2">VK22B</strain>
    </source>
</reference>
<evidence type="ECO:0000313" key="1">
    <source>
        <dbReference type="EMBL" id="MDX8492748.1"/>
    </source>
</evidence>
<keyword evidence="2" id="KW-1185">Reference proteome</keyword>
<dbReference type="InterPro" id="IPR023214">
    <property type="entry name" value="HAD_sf"/>
</dbReference>
<dbReference type="InterPro" id="IPR036412">
    <property type="entry name" value="HAD-like_sf"/>
</dbReference>
<comment type="caution">
    <text evidence="1">The sequence shown here is derived from an EMBL/GenBank/DDBJ whole genome shotgun (WGS) entry which is preliminary data.</text>
</comment>
<dbReference type="EMBL" id="JAVIJC010000013">
    <property type="protein sequence ID" value="MDX8492748.1"/>
    <property type="molecule type" value="Genomic_DNA"/>
</dbReference>
<proteinExistence type="predicted"/>
<dbReference type="GO" id="GO:0016787">
    <property type="term" value="F:hydrolase activity"/>
    <property type="evidence" value="ECO:0007669"/>
    <property type="project" value="UniProtKB-KW"/>
</dbReference>
<dbReference type="Gene3D" id="3.40.50.1000">
    <property type="entry name" value="HAD superfamily/HAD-like"/>
    <property type="match status" value="1"/>
</dbReference>
<accession>A0ABU4Z0I8</accession>
<dbReference type="SUPFAM" id="SSF56784">
    <property type="entry name" value="HAD-like"/>
    <property type="match status" value="1"/>
</dbReference>
<sequence length="224" mass="23798">MFAGRKFAAFLFDMDGTVLNSIAAAERVWTTWAHRHRLDVASFLPTIHGRRARETIAALKLPGVDPIVEAEALLKAEAADLEGIVPIPGAVAFLKSLPLERWAIVTSAPRELALLRLQAAGIPVPAMMVSAEDVTRGKPAPDCFLLAAKRLGVEARDCLVFEDAPAGIAAGEASGASVMVISATHVHPMQTPHPSIADYDGIDVAVDEHGWVVMEPKRIAAAAC</sequence>
<dbReference type="RefSeq" id="WP_320226742.1">
    <property type="nucleotide sequence ID" value="NZ_JAVIJC010000013.1"/>
</dbReference>
<dbReference type="PROSITE" id="PS01228">
    <property type="entry name" value="COF_1"/>
    <property type="match status" value="1"/>
</dbReference>
<name>A0ABU4Z0I8_9HYPH</name>
<dbReference type="Pfam" id="PF00702">
    <property type="entry name" value="Hydrolase"/>
    <property type="match status" value="1"/>
</dbReference>
<gene>
    <name evidence="1" type="ORF">RFN29_14305</name>
</gene>
<dbReference type="NCBIfam" id="TIGR01509">
    <property type="entry name" value="HAD-SF-IA-v3"/>
    <property type="match status" value="1"/>
</dbReference>
<keyword evidence="1" id="KW-0378">Hydrolase</keyword>
<dbReference type="Gene3D" id="1.10.150.240">
    <property type="entry name" value="Putative phosphatase, domain 2"/>
    <property type="match status" value="1"/>
</dbReference>
<dbReference type="PANTHER" id="PTHR43481">
    <property type="entry name" value="FRUCTOSE-1-PHOSPHATE PHOSPHATASE"/>
    <property type="match status" value="1"/>
</dbReference>
<dbReference type="InterPro" id="IPR023198">
    <property type="entry name" value="PGP-like_dom2"/>
</dbReference>
<evidence type="ECO:0000313" key="2">
    <source>
        <dbReference type="Proteomes" id="UP001271249"/>
    </source>
</evidence>
<dbReference type="Proteomes" id="UP001271249">
    <property type="component" value="Unassembled WGS sequence"/>
</dbReference>
<dbReference type="InterPro" id="IPR051806">
    <property type="entry name" value="HAD-like_SPP"/>
</dbReference>